<dbReference type="PANTHER" id="PTHR33678">
    <property type="entry name" value="BLL1576 PROTEIN"/>
    <property type="match status" value="1"/>
</dbReference>
<proteinExistence type="predicted"/>
<sequence>MPLFQLIERHVLAVERLHGDDTTIRVLAKGKCTTRRSWSYGRDDRPFGGPAPPAAVYYASPDRRGQHPQRHLAAFAGILQADCYSGFEPLFDPQRKAMPITPAFCFAHARRGFFELADIEKNARVGSKGKPAPRSR</sequence>
<organism evidence="2 3">
    <name type="scientific">Bradyrhizobium guangdongense</name>
    <dbReference type="NCBI Taxonomy" id="1325090"/>
    <lineage>
        <taxon>Bacteria</taxon>
        <taxon>Pseudomonadati</taxon>
        <taxon>Pseudomonadota</taxon>
        <taxon>Alphaproteobacteria</taxon>
        <taxon>Hyphomicrobiales</taxon>
        <taxon>Nitrobacteraceae</taxon>
        <taxon>Bradyrhizobium</taxon>
    </lineage>
</organism>
<dbReference type="Pfam" id="PF03050">
    <property type="entry name" value="DDE_Tnp_IS66"/>
    <property type="match status" value="1"/>
</dbReference>
<dbReference type="EMBL" id="BMHC01000045">
    <property type="protein sequence ID" value="GGI34500.1"/>
    <property type="molecule type" value="Genomic_DNA"/>
</dbReference>
<dbReference type="InterPro" id="IPR052344">
    <property type="entry name" value="Transposase-related"/>
</dbReference>
<dbReference type="InterPro" id="IPR004291">
    <property type="entry name" value="Transposase_IS66_central"/>
</dbReference>
<evidence type="ECO:0000313" key="2">
    <source>
        <dbReference type="EMBL" id="GGI34500.1"/>
    </source>
</evidence>
<gene>
    <name evidence="2" type="ORF">GCM10010987_79690</name>
</gene>
<name>A0AA87WCN7_9BRAD</name>
<dbReference type="AlphaFoldDB" id="A0AA87WCN7"/>
<evidence type="ECO:0000313" key="3">
    <source>
        <dbReference type="Proteomes" id="UP000625079"/>
    </source>
</evidence>
<reference evidence="2" key="1">
    <citation type="journal article" date="2014" name="Int. J. Syst. Evol. Microbiol.">
        <title>Complete genome sequence of Corynebacterium casei LMG S-19264T (=DSM 44701T), isolated from a smear-ripened cheese.</title>
        <authorList>
            <consortium name="US DOE Joint Genome Institute (JGI-PGF)"/>
            <person name="Walter F."/>
            <person name="Albersmeier A."/>
            <person name="Kalinowski J."/>
            <person name="Ruckert C."/>
        </authorList>
    </citation>
    <scope>NUCLEOTIDE SEQUENCE</scope>
    <source>
        <strain evidence="2">CGMCC 1.15034</strain>
    </source>
</reference>
<protein>
    <recommendedName>
        <fullName evidence="1">Transposase IS66 central domain-containing protein</fullName>
    </recommendedName>
</protein>
<accession>A0AA87WCN7</accession>
<evidence type="ECO:0000259" key="1">
    <source>
        <dbReference type="Pfam" id="PF03050"/>
    </source>
</evidence>
<feature type="domain" description="Transposase IS66 central" evidence="1">
    <location>
        <begin position="2"/>
        <end position="121"/>
    </location>
</feature>
<dbReference type="Proteomes" id="UP000625079">
    <property type="component" value="Unassembled WGS sequence"/>
</dbReference>
<comment type="caution">
    <text evidence="2">The sequence shown here is derived from an EMBL/GenBank/DDBJ whole genome shotgun (WGS) entry which is preliminary data.</text>
</comment>
<reference evidence="2" key="2">
    <citation type="submission" date="2022-12" db="EMBL/GenBank/DDBJ databases">
        <authorList>
            <person name="Sun Q."/>
            <person name="Zhou Y."/>
        </authorList>
    </citation>
    <scope>NUCLEOTIDE SEQUENCE</scope>
    <source>
        <strain evidence="2">CGMCC 1.15034</strain>
    </source>
</reference>
<dbReference type="PANTHER" id="PTHR33678:SF1">
    <property type="entry name" value="BLL1576 PROTEIN"/>
    <property type="match status" value="1"/>
</dbReference>